<gene>
    <name evidence="1" type="ORF">SS50377_22508</name>
</gene>
<name>A0A9P8LV21_9EUKA</name>
<evidence type="ECO:0000313" key="2">
    <source>
        <dbReference type="Proteomes" id="UP000018208"/>
    </source>
</evidence>
<dbReference type="RefSeq" id="XP_067765666.1">
    <property type="nucleotide sequence ID" value="XM_067906398.1"/>
</dbReference>
<dbReference type="KEGG" id="ssao:94296531"/>
<proteinExistence type="predicted"/>
<organism evidence="1 2">
    <name type="scientific">Spironucleus salmonicida</name>
    <dbReference type="NCBI Taxonomy" id="348837"/>
    <lineage>
        <taxon>Eukaryota</taxon>
        <taxon>Metamonada</taxon>
        <taxon>Diplomonadida</taxon>
        <taxon>Hexamitidae</taxon>
        <taxon>Hexamitinae</taxon>
        <taxon>Spironucleus</taxon>
    </lineage>
</organism>
<dbReference type="Proteomes" id="UP000018208">
    <property type="component" value="Unassembled WGS sequence"/>
</dbReference>
<accession>A0A9P8LV21</accession>
<keyword evidence="2" id="KW-1185">Reference proteome</keyword>
<sequence>MSFVSIQTNFESQASSLYQDPNYRKQIKQLLSIMNLETNHQLINDRAKTNIFILYPKNSSILVIHKAKSQSYSRIFYQSSRCRCLLHGILISLTHNLEEQVTFQVPVEDINFLKRVLFQSQEDFLLLDDSQMDLIVLIRQCNKVKIQISPLQKAHTYDSLSLVDLKYYDLGFVLQNHLQMDIQVLDGKQSMEDLKALIISKYPNIQIQ</sequence>
<comment type="caution">
    <text evidence="1">The sequence shown here is derived from an EMBL/GenBank/DDBJ whole genome shotgun (WGS) entry which is preliminary data.</text>
</comment>
<evidence type="ECO:0000313" key="1">
    <source>
        <dbReference type="EMBL" id="KAH0574893.1"/>
    </source>
</evidence>
<dbReference type="AlphaFoldDB" id="A0A9P8LV21"/>
<protein>
    <submittedName>
        <fullName evidence="1">Uncharacterized protein</fullName>
    </submittedName>
</protein>
<dbReference type="GeneID" id="94296531"/>
<dbReference type="EMBL" id="AUWU02000003">
    <property type="protein sequence ID" value="KAH0574893.1"/>
    <property type="molecule type" value="Genomic_DNA"/>
</dbReference>
<reference evidence="1 2" key="1">
    <citation type="journal article" date="2014" name="PLoS Genet.">
        <title>The Genome of Spironucleus salmonicida Highlights a Fish Pathogen Adapted to Fluctuating Environments.</title>
        <authorList>
            <person name="Xu F."/>
            <person name="Jerlstrom-Hultqvist J."/>
            <person name="Einarsson E."/>
            <person name="Astvaldsson A."/>
            <person name="Svard S.G."/>
            <person name="Andersson J.O."/>
        </authorList>
    </citation>
    <scope>NUCLEOTIDE SEQUENCE [LARGE SCALE GENOMIC DNA]</scope>
    <source>
        <strain evidence="1 2">ATCC 50377</strain>
    </source>
</reference>